<dbReference type="Gene3D" id="3.30.70.1320">
    <property type="entry name" value="Multidrug efflux transporter AcrB pore domain like"/>
    <property type="match status" value="1"/>
</dbReference>
<dbReference type="Gene3D" id="1.20.1640.10">
    <property type="entry name" value="Multidrug efflux transporter AcrB transmembrane domain"/>
    <property type="match status" value="2"/>
</dbReference>
<feature type="transmembrane region" description="Helical" evidence="2">
    <location>
        <begin position="1064"/>
        <end position="1089"/>
    </location>
</feature>
<comment type="caution">
    <text evidence="4">The sequence shown here is derived from an EMBL/GenBank/DDBJ whole genome shotgun (WGS) entry which is preliminary data.</text>
</comment>
<sequence length="1114" mass="115963">MHGLAKLSLANRALIALITISIAFFGALLMTNLKQELIPSISLPQVSIITTYQGASPEVVDEDVSQPVESALQGLQGLETTSTTSTDGQSVVSASFEFGTDIVYAEQRIQQALNRIDAQLPDDAEWNVLSGSIDDLPVVQLAFTGGGPADLADRVEQLAVPDLRGLDGVRAADLSGDRPQRITIAPDLEALAANGLTPQDITDTLDDAGVLVPAGTLTEGDETLTVQAGDLLGSVDDLRETPMPVSSDSDGTQPDPAAPAAPAEPVTLGDVAEVTQESAPVTSISRVNGEDALTVSVTKRPSANTVEVSQAVAEALPAIEAALGDDVDVTVTLDQAPFIQQSIDTLITEGLLGLAFAVLVIFFFLFSVRATLITAISIPTSLLVTFIALTFLDYSLNVLTLGALTIAIGRVVDDSIVVVENIRRHLTMHPSASLRGGERARIIVEAVREVGMAITASTLVTVAVFLPVIFVGDVTGELFRPFGLTSAVALLASLFVSLTIVPVLAYWFLGGARVRAAKKADAVREDAVAEVPSDAPADASADASPATGKHAIITPESAAAEAEAKRALLVADDASAASDSASEPDAPEAEEPRNWLQKAYEPLLRGIIRRPAWVLVGAVVVLIGTVALVPLMKTNFLGSAGQNTFAMTQEVAPNASLESKTEHAERVEQVLEGTDGIEIVQVNYGGGGLESLFLGGSNTITWSITTDENADADAIQQQLRDEFEQRDDVGEIEIGASAGFSTDVTVRVAAPDAETLTDASDAVVPALEGVEGVQQVTSSVDETRPFVELNIDATEAAKYGLNEVAIGGQVAQALQPVPVGSIMIDGTSLQLYFVGSGEAPTSVDELRELPIPVGAGTVPLSDLADVEVVDGPAAITSTSGTPYTELTIVSDNDDLGGLSGDITEALDGVELPGGATVELSGSAADQQEAFEQLGLALLAAILVVYIVMVATLKSLLQPLLLLVSVPFAATGAIALQVGTGIPLGVASLIGVLMLIGIVVTNAIVLVDLVNQYRRRGDDVPTATFAGSTRRVRPIVMTALATILALTPMALGITGHGGFISQPMAVVVIGGLFSSTLLTLVVLPALYVLVEGRRERRARRRAERNEARLREAGLA</sequence>
<feature type="transmembrane region" description="Helical" evidence="2">
    <location>
        <begin position="1034"/>
        <end position="1052"/>
    </location>
</feature>
<dbReference type="PANTHER" id="PTHR32063">
    <property type="match status" value="1"/>
</dbReference>
<feature type="transmembrane region" description="Helical" evidence="2">
    <location>
        <begin position="959"/>
        <end position="977"/>
    </location>
</feature>
<dbReference type="RefSeq" id="WP_019617863.1">
    <property type="nucleotide sequence ID" value="NZ_JBHUNE010000003.1"/>
</dbReference>
<keyword evidence="5" id="KW-1185">Reference proteome</keyword>
<dbReference type="SUPFAM" id="SSF82693">
    <property type="entry name" value="Multidrug efflux transporter AcrB pore domain, PN1, PN2, PC1 and PC2 subdomains"/>
    <property type="match status" value="2"/>
</dbReference>
<dbReference type="Proteomes" id="UP001597492">
    <property type="component" value="Unassembled WGS sequence"/>
</dbReference>
<proteinExistence type="predicted"/>
<dbReference type="EMBL" id="JBHUNE010000003">
    <property type="protein sequence ID" value="MFD2757317.1"/>
    <property type="molecule type" value="Genomic_DNA"/>
</dbReference>
<evidence type="ECO:0000313" key="5">
    <source>
        <dbReference type="Proteomes" id="UP001597492"/>
    </source>
</evidence>
<evidence type="ECO:0000259" key="3">
    <source>
        <dbReference type="PROSITE" id="PS50156"/>
    </source>
</evidence>
<dbReference type="PRINTS" id="PR00702">
    <property type="entry name" value="ACRIFLAVINRP"/>
</dbReference>
<gene>
    <name evidence="4" type="ORF">ACFSW7_02870</name>
</gene>
<dbReference type="SUPFAM" id="SSF82714">
    <property type="entry name" value="Multidrug efflux transporter AcrB TolC docking domain, DN and DC subdomains"/>
    <property type="match status" value="2"/>
</dbReference>
<feature type="transmembrane region" description="Helical" evidence="2">
    <location>
        <begin position="12"/>
        <end position="30"/>
    </location>
</feature>
<evidence type="ECO:0000256" key="1">
    <source>
        <dbReference type="SAM" id="MobiDB-lite"/>
    </source>
</evidence>
<reference evidence="5" key="1">
    <citation type="journal article" date="2019" name="Int. J. Syst. Evol. Microbiol.">
        <title>The Global Catalogue of Microorganisms (GCM) 10K type strain sequencing project: providing services to taxonomists for standard genome sequencing and annotation.</title>
        <authorList>
            <consortium name="The Broad Institute Genomics Platform"/>
            <consortium name="The Broad Institute Genome Sequencing Center for Infectious Disease"/>
            <person name="Wu L."/>
            <person name="Ma J."/>
        </authorList>
    </citation>
    <scope>NUCLEOTIDE SEQUENCE [LARGE SCALE GENOMIC DNA]</scope>
    <source>
        <strain evidence="5">TISTR 1514</strain>
    </source>
</reference>
<dbReference type="Gene3D" id="3.30.70.1440">
    <property type="entry name" value="Multidrug efflux transporter AcrB pore domain"/>
    <property type="match status" value="1"/>
</dbReference>
<feature type="transmembrane region" description="Helical" evidence="2">
    <location>
        <begin position="612"/>
        <end position="632"/>
    </location>
</feature>
<evidence type="ECO:0000313" key="4">
    <source>
        <dbReference type="EMBL" id="MFD2757317.1"/>
    </source>
</evidence>
<feature type="transmembrane region" description="Helical" evidence="2">
    <location>
        <begin position="983"/>
        <end position="1006"/>
    </location>
</feature>
<dbReference type="SUPFAM" id="SSF82866">
    <property type="entry name" value="Multidrug efflux transporter AcrB transmembrane domain"/>
    <property type="match status" value="2"/>
</dbReference>
<feature type="region of interest" description="Disordered" evidence="1">
    <location>
        <begin position="234"/>
        <end position="263"/>
    </location>
</feature>
<protein>
    <submittedName>
        <fullName evidence="4">Efflux RND transporter permease subunit</fullName>
    </submittedName>
</protein>
<dbReference type="Gene3D" id="3.30.70.1430">
    <property type="entry name" value="Multidrug efflux transporter AcrB pore domain"/>
    <property type="match status" value="2"/>
</dbReference>
<accession>A0ABW5UUK2</accession>
<keyword evidence="2" id="KW-1133">Transmembrane helix</keyword>
<evidence type="ECO:0000256" key="2">
    <source>
        <dbReference type="SAM" id="Phobius"/>
    </source>
</evidence>
<keyword evidence="2" id="KW-0812">Transmembrane</keyword>
<feature type="transmembrane region" description="Helical" evidence="2">
    <location>
        <begin position="398"/>
        <end position="419"/>
    </location>
</feature>
<name>A0ABW5UUK2_9MICO</name>
<feature type="transmembrane region" description="Helical" evidence="2">
    <location>
        <begin position="372"/>
        <end position="392"/>
    </location>
</feature>
<dbReference type="Pfam" id="PF00873">
    <property type="entry name" value="ACR_tran"/>
    <property type="match status" value="2"/>
</dbReference>
<feature type="transmembrane region" description="Helical" evidence="2">
    <location>
        <begin position="933"/>
        <end position="952"/>
    </location>
</feature>
<dbReference type="InterPro" id="IPR001036">
    <property type="entry name" value="Acrflvin-R"/>
</dbReference>
<organism evidence="4 5">
    <name type="scientific">Gulosibacter faecalis</name>
    <dbReference type="NCBI Taxonomy" id="272240"/>
    <lineage>
        <taxon>Bacteria</taxon>
        <taxon>Bacillati</taxon>
        <taxon>Actinomycetota</taxon>
        <taxon>Actinomycetes</taxon>
        <taxon>Micrococcales</taxon>
        <taxon>Microbacteriaceae</taxon>
        <taxon>Gulosibacter</taxon>
    </lineage>
</organism>
<dbReference type="PANTHER" id="PTHR32063:SF0">
    <property type="entry name" value="SWARMING MOTILITY PROTEIN SWRC"/>
    <property type="match status" value="1"/>
</dbReference>
<feature type="compositionally biased region" description="Low complexity" evidence="1">
    <location>
        <begin position="254"/>
        <end position="263"/>
    </location>
</feature>
<keyword evidence="2" id="KW-0472">Membrane</keyword>
<feature type="transmembrane region" description="Helical" evidence="2">
    <location>
        <begin position="482"/>
        <end position="509"/>
    </location>
</feature>
<dbReference type="PROSITE" id="PS50156">
    <property type="entry name" value="SSD"/>
    <property type="match status" value="1"/>
</dbReference>
<dbReference type="InterPro" id="IPR027463">
    <property type="entry name" value="AcrB_DN_DC_subdom"/>
</dbReference>
<feature type="transmembrane region" description="Helical" evidence="2">
    <location>
        <begin position="346"/>
        <end position="365"/>
    </location>
</feature>
<feature type="domain" description="SSD" evidence="3">
    <location>
        <begin position="365"/>
        <end position="507"/>
    </location>
</feature>
<feature type="transmembrane region" description="Helical" evidence="2">
    <location>
        <begin position="450"/>
        <end position="470"/>
    </location>
</feature>
<dbReference type="InterPro" id="IPR000731">
    <property type="entry name" value="SSD"/>
</dbReference>
<dbReference type="Gene3D" id="3.30.2090.10">
    <property type="entry name" value="Multidrug efflux transporter AcrB TolC docking domain, DN and DC subdomains"/>
    <property type="match status" value="2"/>
</dbReference>